<dbReference type="PANTHER" id="PTHR37231">
    <property type="entry name" value="EXPRESSED PROTEIN"/>
    <property type="match status" value="1"/>
</dbReference>
<evidence type="ECO:0000313" key="4">
    <source>
        <dbReference type="Proteomes" id="UP000239649"/>
    </source>
</evidence>
<dbReference type="InterPro" id="IPR013784">
    <property type="entry name" value="Carb-bd-like_fold"/>
</dbReference>
<gene>
    <name evidence="3" type="ORF">C2E20_1164</name>
</gene>
<dbReference type="EMBL" id="LHPF02000002">
    <property type="protein sequence ID" value="PSC75233.1"/>
    <property type="molecule type" value="Genomic_DNA"/>
</dbReference>
<feature type="region of interest" description="Disordered" evidence="1">
    <location>
        <begin position="609"/>
        <end position="675"/>
    </location>
</feature>
<name>A0A2P6VMC2_9CHLO</name>
<reference evidence="3 4" key="1">
    <citation type="journal article" date="2018" name="Plant J.">
        <title>Genome sequences of Chlorella sorokiniana UTEX 1602 and Micractinium conductrix SAG 241.80: implications to maltose excretion by a green alga.</title>
        <authorList>
            <person name="Arriola M.B."/>
            <person name="Velmurugan N."/>
            <person name="Zhang Y."/>
            <person name="Plunkett M.H."/>
            <person name="Hondzo H."/>
            <person name="Barney B.M."/>
        </authorList>
    </citation>
    <scope>NUCLEOTIDE SEQUENCE [LARGE SCALE GENOMIC DNA]</scope>
    <source>
        <strain evidence="3 4">SAG 241.80</strain>
    </source>
</reference>
<dbReference type="InterPro" id="IPR013783">
    <property type="entry name" value="Ig-like_fold"/>
</dbReference>
<evidence type="ECO:0000259" key="2">
    <source>
        <dbReference type="PROSITE" id="PS51166"/>
    </source>
</evidence>
<feature type="region of interest" description="Disordered" evidence="1">
    <location>
        <begin position="296"/>
        <end position="351"/>
    </location>
</feature>
<dbReference type="GO" id="GO:2001070">
    <property type="term" value="F:starch binding"/>
    <property type="evidence" value="ECO:0007669"/>
    <property type="project" value="InterPro"/>
</dbReference>
<dbReference type="PROSITE" id="PS51166">
    <property type="entry name" value="CBM20"/>
    <property type="match status" value="1"/>
</dbReference>
<proteinExistence type="predicted"/>
<dbReference type="Pfam" id="PF00686">
    <property type="entry name" value="CBM_20"/>
    <property type="match status" value="1"/>
</dbReference>
<dbReference type="PANTHER" id="PTHR37231:SF2">
    <property type="entry name" value="EXPRESSED PROTEIN"/>
    <property type="match status" value="1"/>
</dbReference>
<protein>
    <recommendedName>
        <fullName evidence="2">CBM20 domain-containing protein</fullName>
    </recommendedName>
</protein>
<feature type="compositionally biased region" description="Polar residues" evidence="1">
    <location>
        <begin position="335"/>
        <end position="345"/>
    </location>
</feature>
<dbReference type="AlphaFoldDB" id="A0A2P6VMC2"/>
<feature type="compositionally biased region" description="Low complexity" evidence="1">
    <location>
        <begin position="693"/>
        <end position="728"/>
    </location>
</feature>
<feature type="compositionally biased region" description="Low complexity" evidence="1">
    <location>
        <begin position="738"/>
        <end position="753"/>
    </location>
</feature>
<dbReference type="SMART" id="SM01065">
    <property type="entry name" value="CBM_2"/>
    <property type="match status" value="1"/>
</dbReference>
<accession>A0A2P6VMC2</accession>
<feature type="region of interest" description="Disordered" evidence="1">
    <location>
        <begin position="687"/>
        <end position="753"/>
    </location>
</feature>
<evidence type="ECO:0000313" key="3">
    <source>
        <dbReference type="EMBL" id="PSC75233.1"/>
    </source>
</evidence>
<keyword evidence="4" id="KW-1185">Reference proteome</keyword>
<dbReference type="SUPFAM" id="SSF49452">
    <property type="entry name" value="Starch-binding domain-like"/>
    <property type="match status" value="1"/>
</dbReference>
<dbReference type="InterPro" id="IPR002044">
    <property type="entry name" value="CBM20"/>
</dbReference>
<sequence>MAAICKAAAGPLGLRQAVLAEGTRTLTSPLLGRRRQGATACSWRRSQGRVLALKDQPEPDPTSEGPVMRGDAKRAADDSGPCATVTFKTCRRVPFGQALKVVGGLPQLGDWDCERAPAMTWTEGDQWLLSVQLPAGHHQFKVVQAQSDAAGYNWEGGPNRELSVPLPEAAAHGAFTVVCEWGNTVSSLETLPEEELEMGVALSDEEDDAPLLRAEDLTAEPYSPNGDEDEAPVGAINMKGRPKMGVGADDALLGEPAGGLKPSTEAAVKEELQKQAPDPPANHGRFFSRLLQALSGSLGGGKQDKEEDDSDDYGSGGSSGGGGRVSGGAPPPTQQPRSGQQQGSEPPSGLQMAAAAAGLAALPVVGWSEYVLRTTGCGLPPGPGGLLGAAEGVSYLVVGGVVLWSLARKLGTGSGLPAGPAGALGAVEGGSWLAAAAGLGVLVLQWQTFGYIPSALPDANCFGAGAPTAASFSVAQTPGGSVATSQLAPAPALTSSGGIRQAAPAFGAPLRLPAGGPSLPQGNLLFSAAEGVLSQSGTIAQTAETAAAAVAAVLAGQPPPAALAVALQHAQARAVQAQQLASAIVGKLAGDDAQAAQAAELQAPLHTAPQLEPLNLNPPRHKARVEAQQAAQRTAQAKAAAASTSSVKPAAATSSSSKSAQASSTTSSNVKPSAASTGIMPAAASSATSSNFKPTAASSSVKPAAASTTTPSTAASSTTSTSSGPAVPKTALAPQRPKPAAGTVAAPPAASAP</sequence>
<comment type="caution">
    <text evidence="3">The sequence shown here is derived from an EMBL/GenBank/DDBJ whole genome shotgun (WGS) entry which is preliminary data.</text>
</comment>
<feature type="compositionally biased region" description="Low complexity" evidence="1">
    <location>
        <begin position="627"/>
        <end position="668"/>
    </location>
</feature>
<feature type="region of interest" description="Disordered" evidence="1">
    <location>
        <begin position="218"/>
        <end position="284"/>
    </location>
</feature>
<dbReference type="Proteomes" id="UP000239649">
    <property type="component" value="Unassembled WGS sequence"/>
</dbReference>
<feature type="compositionally biased region" description="Gly residues" evidence="1">
    <location>
        <begin position="314"/>
        <end position="326"/>
    </location>
</feature>
<dbReference type="OrthoDB" id="515465at2759"/>
<feature type="region of interest" description="Disordered" evidence="1">
    <location>
        <begin position="54"/>
        <end position="78"/>
    </location>
</feature>
<feature type="domain" description="CBM20" evidence="2">
    <location>
        <begin position="77"/>
        <end position="183"/>
    </location>
</feature>
<dbReference type="Gene3D" id="2.60.40.10">
    <property type="entry name" value="Immunoglobulins"/>
    <property type="match status" value="1"/>
</dbReference>
<evidence type="ECO:0000256" key="1">
    <source>
        <dbReference type="SAM" id="MobiDB-lite"/>
    </source>
</evidence>
<organism evidence="3 4">
    <name type="scientific">Micractinium conductrix</name>
    <dbReference type="NCBI Taxonomy" id="554055"/>
    <lineage>
        <taxon>Eukaryota</taxon>
        <taxon>Viridiplantae</taxon>
        <taxon>Chlorophyta</taxon>
        <taxon>core chlorophytes</taxon>
        <taxon>Trebouxiophyceae</taxon>
        <taxon>Chlorellales</taxon>
        <taxon>Chlorellaceae</taxon>
        <taxon>Chlorella clade</taxon>
        <taxon>Micractinium</taxon>
    </lineage>
</organism>